<gene>
    <name evidence="2" type="ORF">BHQ10_009686</name>
</gene>
<organism evidence="2 3">
    <name type="scientific">Talaromyces amestolkiae</name>
    <dbReference type="NCBI Taxonomy" id="1196081"/>
    <lineage>
        <taxon>Eukaryota</taxon>
        <taxon>Fungi</taxon>
        <taxon>Dikarya</taxon>
        <taxon>Ascomycota</taxon>
        <taxon>Pezizomycotina</taxon>
        <taxon>Eurotiomycetes</taxon>
        <taxon>Eurotiomycetidae</taxon>
        <taxon>Eurotiales</taxon>
        <taxon>Trichocomaceae</taxon>
        <taxon>Talaromyces</taxon>
        <taxon>Talaromyces sect. Talaromyces</taxon>
    </lineage>
</organism>
<name>A0A364LCX8_TALAM</name>
<feature type="region of interest" description="Disordered" evidence="1">
    <location>
        <begin position="205"/>
        <end position="243"/>
    </location>
</feature>
<dbReference type="Proteomes" id="UP000249363">
    <property type="component" value="Unassembled WGS sequence"/>
</dbReference>
<evidence type="ECO:0000256" key="1">
    <source>
        <dbReference type="SAM" id="MobiDB-lite"/>
    </source>
</evidence>
<feature type="region of interest" description="Disordered" evidence="1">
    <location>
        <begin position="154"/>
        <end position="193"/>
    </location>
</feature>
<dbReference type="EMBL" id="MIKG01000026">
    <property type="protein sequence ID" value="RAO73674.1"/>
    <property type="molecule type" value="Genomic_DNA"/>
</dbReference>
<feature type="compositionally biased region" description="Low complexity" evidence="1">
    <location>
        <begin position="223"/>
        <end position="232"/>
    </location>
</feature>
<evidence type="ECO:0000313" key="2">
    <source>
        <dbReference type="EMBL" id="RAO73674.1"/>
    </source>
</evidence>
<reference evidence="2 3" key="1">
    <citation type="journal article" date="2017" name="Biotechnol. Biofuels">
        <title>Differential beta-glucosidase expression as a function of carbon source availability in Talaromyces amestolkiae: a genomic and proteomic approach.</title>
        <authorList>
            <person name="de Eugenio L.I."/>
            <person name="Mendez-Liter J.A."/>
            <person name="Nieto-Dominguez M."/>
            <person name="Alonso L."/>
            <person name="Gil-Munoz J."/>
            <person name="Barriuso J."/>
            <person name="Prieto A."/>
            <person name="Martinez M.J."/>
        </authorList>
    </citation>
    <scope>NUCLEOTIDE SEQUENCE [LARGE SCALE GENOMIC DNA]</scope>
    <source>
        <strain evidence="2 3">CIB</strain>
    </source>
</reference>
<protein>
    <submittedName>
        <fullName evidence="2">Uncharacterized protein</fullName>
    </submittedName>
</protein>
<dbReference type="GeneID" id="63798900"/>
<keyword evidence="3" id="KW-1185">Reference proteome</keyword>
<comment type="caution">
    <text evidence="2">The sequence shown here is derived from an EMBL/GenBank/DDBJ whole genome shotgun (WGS) entry which is preliminary data.</text>
</comment>
<evidence type="ECO:0000313" key="3">
    <source>
        <dbReference type="Proteomes" id="UP000249363"/>
    </source>
</evidence>
<sequence length="708" mass="81000">MSPQYSELMERFMPLDYAATDTNEELVKTIINHKYTQDEFQGVVDEKRRLIIERLLDHFCAIQGIDTEFYLSTPKETCSVKFRDDERTFVIQNLPDYEDPRLIAEEICEHRITRRETKGLFSKLRQTVVENEIQKLAEKKGFDISFFDLEETDFYDDEPDSDTVQKDCPTTPGAPDSHSPPQPPSTVNEGQLPPVLIKRRIDSLEDTASSAPPHSPSIPQTPPINLTSSQPLHLPPPTTHLKSPELQHSLITTSREEAHRHNLLTDPQQKQHESQTTTRPHFTETATEEAPKLQATKATVTETPATTALKVTKAEVMASTTTPTLDELDKMSQAALEQLQEIKDLQNLGDPWKTTAMKAAKTGLSALLYRLQNEGHDQAHETIKGIEKKITFKASEIPDGLKDYRVKYAYSKYEPKALTWREYIRIKVATYHAEEYLGIPHKPARATRKRTISKDLDTKTTSKDIDTKAATEDRVTKDIIKTEEDRAPSTLDSRSVVLKRNHLNQEEDRASITSGHKRQKSITLDETQTELVFRIKGPYWLADGQLHGYTIYSVDFFRQGTVVAYLKRGYELIWQRVDPGEDGTYNIGRKVAHSYSKHGDSFSEHVTAENSWVDGVPDKIRKTGLEARFFRHDDRGFLIFYRKGNEFTWGYRTPSSQPHGHFEIIGDEVSPLNNIDSFYDEKWIADNIEQPTYTQDEAEEVDMLWSNA</sequence>
<dbReference type="AlphaFoldDB" id="A0A364LCX8"/>
<feature type="compositionally biased region" description="Pro residues" evidence="1">
    <location>
        <begin position="213"/>
        <end position="222"/>
    </location>
</feature>
<proteinExistence type="predicted"/>
<feature type="region of interest" description="Disordered" evidence="1">
    <location>
        <begin position="264"/>
        <end position="298"/>
    </location>
</feature>
<accession>A0A364LCX8</accession>
<dbReference type="RefSeq" id="XP_040738188.1">
    <property type="nucleotide sequence ID" value="XM_040882628.1"/>
</dbReference>